<dbReference type="Gene3D" id="2.60.40.2540">
    <property type="match status" value="1"/>
</dbReference>
<comment type="caution">
    <text evidence="4">The sequence shown here is derived from an EMBL/GenBank/DDBJ whole genome shotgun (WGS) entry which is preliminary data.</text>
</comment>
<evidence type="ECO:0000259" key="3">
    <source>
        <dbReference type="PROSITE" id="PS51123"/>
    </source>
</evidence>
<evidence type="ECO:0000256" key="2">
    <source>
        <dbReference type="SAM" id="SignalP"/>
    </source>
</evidence>
<dbReference type="PANTHER" id="PTHR30329">
    <property type="entry name" value="STATOR ELEMENT OF FLAGELLAR MOTOR COMPLEX"/>
    <property type="match status" value="1"/>
</dbReference>
<gene>
    <name evidence="4" type="ORF">WNY77_02650</name>
</gene>
<keyword evidence="5" id="KW-1185">Reference proteome</keyword>
<dbReference type="Pfam" id="PF00691">
    <property type="entry name" value="OmpA"/>
    <property type="match status" value="1"/>
</dbReference>
<name>A0ABU9SQY0_9ALTE</name>
<accession>A0ABU9SQY0</accession>
<evidence type="ECO:0000313" key="5">
    <source>
        <dbReference type="Proteomes" id="UP001461163"/>
    </source>
</evidence>
<dbReference type="Proteomes" id="UP001461163">
    <property type="component" value="Unassembled WGS sequence"/>
</dbReference>
<dbReference type="InterPro" id="IPR041544">
    <property type="entry name" value="MotY_N"/>
</dbReference>
<dbReference type="SUPFAM" id="SSF103088">
    <property type="entry name" value="OmpA-like"/>
    <property type="match status" value="1"/>
</dbReference>
<organism evidence="4 5">
    <name type="scientific">Paraglaciecola mesophila</name>
    <dbReference type="NCBI Taxonomy" id="197222"/>
    <lineage>
        <taxon>Bacteria</taxon>
        <taxon>Pseudomonadati</taxon>
        <taxon>Pseudomonadota</taxon>
        <taxon>Gammaproteobacteria</taxon>
        <taxon>Alteromonadales</taxon>
        <taxon>Alteromonadaceae</taxon>
        <taxon>Paraglaciecola</taxon>
    </lineage>
</organism>
<evidence type="ECO:0000256" key="1">
    <source>
        <dbReference type="PROSITE-ProRule" id="PRU00473"/>
    </source>
</evidence>
<dbReference type="InterPro" id="IPR036737">
    <property type="entry name" value="OmpA-like_sf"/>
</dbReference>
<protein>
    <submittedName>
        <fullName evidence="4">OmpA family protein</fullName>
    </submittedName>
</protein>
<keyword evidence="2" id="KW-0732">Signal</keyword>
<dbReference type="PANTHER" id="PTHR30329:SF21">
    <property type="entry name" value="LIPOPROTEIN YIAD-RELATED"/>
    <property type="match status" value="1"/>
</dbReference>
<dbReference type="PRINTS" id="PR01023">
    <property type="entry name" value="NAFLGMOTY"/>
</dbReference>
<dbReference type="Gene3D" id="3.30.1330.60">
    <property type="entry name" value="OmpA-like domain"/>
    <property type="match status" value="1"/>
</dbReference>
<proteinExistence type="predicted"/>
<dbReference type="RefSeq" id="WP_342880785.1">
    <property type="nucleotide sequence ID" value="NZ_JBBMQS010000001.1"/>
</dbReference>
<dbReference type="InterPro" id="IPR006665">
    <property type="entry name" value="OmpA-like"/>
</dbReference>
<dbReference type="PROSITE" id="PS51123">
    <property type="entry name" value="OMPA_2"/>
    <property type="match status" value="1"/>
</dbReference>
<feature type="chain" id="PRO_5045688314" evidence="2">
    <location>
        <begin position="19"/>
        <end position="287"/>
    </location>
</feature>
<dbReference type="InterPro" id="IPR050330">
    <property type="entry name" value="Bact_OuterMem_StrucFunc"/>
</dbReference>
<keyword evidence="1" id="KW-0472">Membrane</keyword>
<dbReference type="EMBL" id="JBBMQS010000001">
    <property type="protein sequence ID" value="MEM5496288.1"/>
    <property type="molecule type" value="Genomic_DNA"/>
</dbReference>
<sequence>MKSILFIVSLTLSSSLSAGLRQYAAKIETSDWQLSQQSRLQCTLAHKIPGYGEAMFTSMASKQLNMEFELDMLRLPKTFGMASVYSVPPRWMPGQMHRAIADMTIRKQYNGDLPEQAAWTMLSELEKGFWPTIYYQDWYNQSDKIAVGLNASNFAAPYENFAQCVSNLLPYSFDDIAYTILAYQKNSTELTKYSQRRLNMIGQYLKEDSDMELVLLDGYSDSYGGRDMNKTLSVSRAVEIKNYFSDMGVAPQRIEVTGHGERRHIAPNTNEMSRAKNRRVVIRMAKP</sequence>
<reference evidence="4 5" key="1">
    <citation type="submission" date="2024-03" db="EMBL/GenBank/DDBJ databases">
        <title>Community enrichment and isolation of bacterial strains for fucoidan degradation.</title>
        <authorList>
            <person name="Sichert A."/>
        </authorList>
    </citation>
    <scope>NUCLEOTIDE SEQUENCE [LARGE SCALE GENOMIC DNA]</scope>
    <source>
        <strain evidence="4 5">AS12</strain>
    </source>
</reference>
<dbReference type="CDD" id="cd07185">
    <property type="entry name" value="OmpA_C-like"/>
    <property type="match status" value="1"/>
</dbReference>
<feature type="domain" description="OmpA-like" evidence="3">
    <location>
        <begin position="171"/>
        <end position="287"/>
    </location>
</feature>
<evidence type="ECO:0000313" key="4">
    <source>
        <dbReference type="EMBL" id="MEM5496288.1"/>
    </source>
</evidence>
<dbReference type="Pfam" id="PF18393">
    <property type="entry name" value="MotY_N"/>
    <property type="match status" value="1"/>
</dbReference>
<feature type="signal peptide" evidence="2">
    <location>
        <begin position="1"/>
        <end position="18"/>
    </location>
</feature>